<dbReference type="AlphaFoldDB" id="Q7U5E4"/>
<dbReference type="SUPFAM" id="SSF53254">
    <property type="entry name" value="Phosphoglycerate mutase-like"/>
    <property type="match status" value="2"/>
</dbReference>
<dbReference type="PANTHER" id="PTHR48100">
    <property type="entry name" value="BROAD-SPECIFICITY PHOSPHATASE YOR283W-RELATED"/>
    <property type="match status" value="1"/>
</dbReference>
<dbReference type="HOGENOM" id="CLU_035286_1_0_3"/>
<evidence type="ECO:0000256" key="1">
    <source>
        <dbReference type="PIRSR" id="PIRSR613078-1"/>
    </source>
</evidence>
<dbReference type="KEGG" id="syw:SYNW1763"/>
<accession>Q7U5E4</accession>
<evidence type="ECO:0000256" key="3">
    <source>
        <dbReference type="PIRSR" id="PIRSR613078-3"/>
    </source>
</evidence>
<dbReference type="InterPro" id="IPR029033">
    <property type="entry name" value="His_PPase_superfam"/>
</dbReference>
<feature type="site" description="Transition state stabilizer" evidence="3">
    <location>
        <position position="377"/>
    </location>
</feature>
<feature type="binding site" evidence="2">
    <location>
        <position position="283"/>
    </location>
    <ligand>
        <name>substrate</name>
    </ligand>
</feature>
<gene>
    <name evidence="4" type="primary">cobC</name>
    <name evidence="4" type="ordered locus">SYNW1763</name>
</gene>
<evidence type="ECO:0000313" key="5">
    <source>
        <dbReference type="Proteomes" id="UP000001422"/>
    </source>
</evidence>
<dbReference type="InterPro" id="IPR001345">
    <property type="entry name" value="PG/BPGM_mutase_AS"/>
</dbReference>
<dbReference type="GO" id="GO:0016791">
    <property type="term" value="F:phosphatase activity"/>
    <property type="evidence" value="ECO:0007669"/>
    <property type="project" value="TreeGrafter"/>
</dbReference>
<feature type="active site" description="Proton donor/acceptor" evidence="1">
    <location>
        <position position="308"/>
    </location>
</feature>
<name>Q7U5E4_PARMW</name>
<evidence type="ECO:0000256" key="2">
    <source>
        <dbReference type="PIRSR" id="PIRSR613078-2"/>
    </source>
</evidence>
<reference evidence="4 5" key="1">
    <citation type="journal article" date="2003" name="Nature">
        <title>The genome of a motile marine Synechococcus.</title>
        <authorList>
            <person name="Palenik B."/>
            <person name="Brahamsha B."/>
            <person name="Larimer F."/>
            <person name="Land M."/>
            <person name="Hauser L."/>
            <person name="Chain P."/>
            <person name="Lamerdin J."/>
            <person name="Regala W."/>
            <person name="Allen E.A."/>
            <person name="McCarren J."/>
            <person name="Paulsen I."/>
            <person name="Dufresne A."/>
            <person name="Partensky F."/>
            <person name="Webb E."/>
            <person name="Waterbury J."/>
        </authorList>
    </citation>
    <scope>NUCLEOTIDE SEQUENCE [LARGE SCALE GENOMIC DNA]</scope>
    <source>
        <strain evidence="4 5">WH8102</strain>
    </source>
</reference>
<dbReference type="InterPro" id="IPR013078">
    <property type="entry name" value="His_Pase_superF_clade-1"/>
</dbReference>
<proteinExistence type="predicted"/>
<dbReference type="InterPro" id="IPR050275">
    <property type="entry name" value="PGM_Phosphatase"/>
</dbReference>
<sequence length="442" mass="48751">MTLRLLLVRHGLSSFNKERRIQGRDDLSNLSEEGHEQARRLGASLTEVPFDAIYSSPLQRAASTTASLLEGRGGSAPTPVFDDGLLEVDLEPWSGMSIDELTERHPVDFATWKRQPLELDLQRRDGSSYRPLVELMDQARSFVDGLLQRHPVDQDGTVLVVAHNAILRCLMLTLLGEPEQGFRRLRVDNTSLSIFNLRPGVDQPQVQIECLNSTTHLQPLPDRGKGARLILVRHGETDWNKAGRFQGQIDIPLNDHGRSQAAAARDFLKDVSIDRAWSSTLSRPTKTAEIILEAHSGVPLTQIDGLVEIGHGLWEGKLESEIREGWSELLDTWKRSPETVQMPEGETIQDVWARSVTSWQEIAKGLKPEETALVVAHDAVNKTILCDLLGLTPADIWAVKQGNGGVTVVDITPDPSQPAVVTCLNLTSHFGSVIDRTAAGAL</sequence>
<dbReference type="EMBL" id="BX569693">
    <property type="protein sequence ID" value="CAE08278.1"/>
    <property type="molecule type" value="Genomic_DNA"/>
</dbReference>
<dbReference type="Gene3D" id="3.40.50.1240">
    <property type="entry name" value="Phosphoglycerate mutase-like"/>
    <property type="match status" value="2"/>
</dbReference>
<dbReference type="Pfam" id="PF00300">
    <property type="entry name" value="His_Phos_1"/>
    <property type="match status" value="2"/>
</dbReference>
<evidence type="ECO:0000313" key="4">
    <source>
        <dbReference type="EMBL" id="CAE08278.1"/>
    </source>
</evidence>
<dbReference type="Proteomes" id="UP000001422">
    <property type="component" value="Chromosome"/>
</dbReference>
<protein>
    <submittedName>
        <fullName evidence="4">Alpha-ribazole-5'-P phosphatase</fullName>
    </submittedName>
</protein>
<feature type="binding site" evidence="2">
    <location>
        <begin position="233"/>
        <end position="240"/>
    </location>
    <ligand>
        <name>substrate</name>
    </ligand>
</feature>
<dbReference type="SMART" id="SM00855">
    <property type="entry name" value="PGAM"/>
    <property type="match status" value="2"/>
</dbReference>
<dbReference type="PROSITE" id="PS00175">
    <property type="entry name" value="PG_MUTASE"/>
    <property type="match status" value="1"/>
</dbReference>
<keyword evidence="5" id="KW-1185">Reference proteome</keyword>
<dbReference type="PANTHER" id="PTHR48100:SF10">
    <property type="entry name" value="2-CARBOXY-D-ARABINITOL-1-PHOSPHATASE-RELATED"/>
    <property type="match status" value="1"/>
</dbReference>
<dbReference type="eggNOG" id="COG0406">
    <property type="taxonomic scope" value="Bacteria"/>
</dbReference>
<dbReference type="STRING" id="84588.SYNW1763"/>
<dbReference type="RefSeq" id="WP_011128623.1">
    <property type="nucleotide sequence ID" value="NC_005070.1"/>
</dbReference>
<feature type="active site" description="Tele-phosphohistidine intermediate" evidence="1">
    <location>
        <position position="234"/>
    </location>
</feature>
<dbReference type="CDD" id="cd07067">
    <property type="entry name" value="HP_PGM_like"/>
    <property type="match status" value="2"/>
</dbReference>
<organism evidence="4 5">
    <name type="scientific">Parasynechococcus marenigrum (strain WH8102)</name>
    <dbReference type="NCBI Taxonomy" id="84588"/>
    <lineage>
        <taxon>Bacteria</taxon>
        <taxon>Bacillati</taxon>
        <taxon>Cyanobacteriota</taxon>
        <taxon>Cyanophyceae</taxon>
        <taxon>Synechococcales</taxon>
        <taxon>Prochlorococcaceae</taxon>
        <taxon>Parasynechococcus</taxon>
        <taxon>Parasynechococcus marenigrum</taxon>
    </lineage>
</organism>